<feature type="signal peptide" evidence="4">
    <location>
        <begin position="1"/>
        <end position="27"/>
    </location>
</feature>
<dbReference type="PIRSF" id="PIRSF002741">
    <property type="entry name" value="MppA"/>
    <property type="match status" value="1"/>
</dbReference>
<name>A0A931AXK2_9FIRM</name>
<evidence type="ECO:0000256" key="1">
    <source>
        <dbReference type="ARBA" id="ARBA00005695"/>
    </source>
</evidence>
<dbReference type="InterPro" id="IPR000914">
    <property type="entry name" value="SBP_5_dom"/>
</dbReference>
<dbReference type="RefSeq" id="WP_270454922.1">
    <property type="nucleotide sequence ID" value="NZ_JADPIE010000008.1"/>
</dbReference>
<dbReference type="Proteomes" id="UP000621436">
    <property type="component" value="Unassembled WGS sequence"/>
</dbReference>
<dbReference type="CDD" id="cd08499">
    <property type="entry name" value="PBP2_Ylib_like"/>
    <property type="match status" value="1"/>
</dbReference>
<evidence type="ECO:0000259" key="5">
    <source>
        <dbReference type="Pfam" id="PF00496"/>
    </source>
</evidence>
<organism evidence="6 7">
    <name type="scientific">Halonatronomonas betaini</name>
    <dbReference type="NCBI Taxonomy" id="2778430"/>
    <lineage>
        <taxon>Bacteria</taxon>
        <taxon>Bacillati</taxon>
        <taxon>Bacillota</taxon>
        <taxon>Clostridia</taxon>
        <taxon>Halanaerobiales</taxon>
        <taxon>Halarsenatibacteraceae</taxon>
        <taxon>Halonatronomonas</taxon>
    </lineage>
</organism>
<evidence type="ECO:0000256" key="2">
    <source>
        <dbReference type="ARBA" id="ARBA00022448"/>
    </source>
</evidence>
<keyword evidence="3 4" id="KW-0732">Signal</keyword>
<dbReference type="InterPro" id="IPR030678">
    <property type="entry name" value="Peptide/Ni-bd"/>
</dbReference>
<feature type="chain" id="PRO_5037818208" evidence="4">
    <location>
        <begin position="28"/>
        <end position="520"/>
    </location>
</feature>
<dbReference type="PANTHER" id="PTHR30290:SF9">
    <property type="entry name" value="OLIGOPEPTIDE-BINDING PROTEIN APPA"/>
    <property type="match status" value="1"/>
</dbReference>
<accession>A0A931AXK2</accession>
<protein>
    <submittedName>
        <fullName evidence="6">Glutathione ABC transporter substrate-binding protein</fullName>
    </submittedName>
</protein>
<dbReference type="InterPro" id="IPR039424">
    <property type="entry name" value="SBP_5"/>
</dbReference>
<dbReference type="Gene3D" id="3.90.76.10">
    <property type="entry name" value="Dipeptide-binding Protein, Domain 1"/>
    <property type="match status" value="1"/>
</dbReference>
<dbReference type="PANTHER" id="PTHR30290">
    <property type="entry name" value="PERIPLASMIC BINDING COMPONENT OF ABC TRANSPORTER"/>
    <property type="match status" value="1"/>
</dbReference>
<evidence type="ECO:0000313" key="6">
    <source>
        <dbReference type="EMBL" id="MBF8437881.1"/>
    </source>
</evidence>
<keyword evidence="7" id="KW-1185">Reference proteome</keyword>
<dbReference type="SUPFAM" id="SSF53850">
    <property type="entry name" value="Periplasmic binding protein-like II"/>
    <property type="match status" value="1"/>
</dbReference>
<feature type="domain" description="Solute-binding protein family 5" evidence="5">
    <location>
        <begin position="77"/>
        <end position="435"/>
    </location>
</feature>
<dbReference type="GO" id="GO:0015833">
    <property type="term" value="P:peptide transport"/>
    <property type="evidence" value="ECO:0007669"/>
    <property type="project" value="TreeGrafter"/>
</dbReference>
<dbReference type="AlphaFoldDB" id="A0A931AXK2"/>
<dbReference type="GO" id="GO:0043190">
    <property type="term" value="C:ATP-binding cassette (ABC) transporter complex"/>
    <property type="evidence" value="ECO:0007669"/>
    <property type="project" value="InterPro"/>
</dbReference>
<proteinExistence type="inferred from homology"/>
<evidence type="ECO:0000313" key="7">
    <source>
        <dbReference type="Proteomes" id="UP000621436"/>
    </source>
</evidence>
<sequence>MKKKILGFVVLVMAFSLLFSNSLGVMAQEPQEGGDLRIAIGADPESLDPLYAQSSPAAMVMVHMMETLFEMTPDGDIVPLLAEDYDVSDDGLVYDLYLREGVEFHDGEPFNAEAVKFNLERLLDQGAVYSFLIDAITEIEVIDEYTIRIATDEPFAPILAHLSHDFISMISPAAIDADDPSQDAGENIVGTGPFKMDGWNRGEAVLMTRNDDYWGDNAYVDTFSVLIVPEESTRVVMLETGEAHAIMNVPARDVSRLEENPDLTVENVPSLRTLYVGLNNHREPFDDVRVRKAMNYAVDSEAIVEHIIDGAGRPSDAPISPDIFGYSGQEIYQHNPDRARELLAEAGYEDGLEVEFYYPVGRYPMDQTISQAIQSQLADVGIDANMTTMEWATYLEVVGGNEPEDVEHDMYFLGWGTVTGDADYGLYALFHSDEWAPYGNNWHFGDHEGVDELLHEARITPDPDIRQDLYAEAIELIWDDAPWIFLHSISQLNGVRNEVAGLIHHPREHIEAKRAYFIND</sequence>
<dbReference type="GO" id="GO:0042597">
    <property type="term" value="C:periplasmic space"/>
    <property type="evidence" value="ECO:0007669"/>
    <property type="project" value="UniProtKB-ARBA"/>
</dbReference>
<gene>
    <name evidence="6" type="ORF">I0Q91_12355</name>
</gene>
<dbReference type="EMBL" id="JADPIE010000008">
    <property type="protein sequence ID" value="MBF8437881.1"/>
    <property type="molecule type" value="Genomic_DNA"/>
</dbReference>
<comment type="similarity">
    <text evidence="1">Belongs to the bacterial solute-binding protein 5 family.</text>
</comment>
<reference evidence="6" key="1">
    <citation type="submission" date="2020-11" db="EMBL/GenBank/DDBJ databases">
        <title>Halonatronomonas betainensis gen. nov., sp. nov. a novel haloalkaliphilic representative of the family Halanaerobiacae capable of betaine degradation.</title>
        <authorList>
            <person name="Boltyanskaya Y."/>
            <person name="Kevbrin V."/>
            <person name="Detkova E."/>
            <person name="Grouzdev D.S."/>
            <person name="Koziaeva V."/>
            <person name="Zhilina T."/>
        </authorList>
    </citation>
    <scope>NUCLEOTIDE SEQUENCE</scope>
    <source>
        <strain evidence="6">Z-7014</strain>
    </source>
</reference>
<dbReference type="GO" id="GO:1904680">
    <property type="term" value="F:peptide transmembrane transporter activity"/>
    <property type="evidence" value="ECO:0007669"/>
    <property type="project" value="TreeGrafter"/>
</dbReference>
<dbReference type="Gene3D" id="3.10.105.10">
    <property type="entry name" value="Dipeptide-binding Protein, Domain 3"/>
    <property type="match status" value="1"/>
</dbReference>
<evidence type="ECO:0000256" key="4">
    <source>
        <dbReference type="SAM" id="SignalP"/>
    </source>
</evidence>
<keyword evidence="2" id="KW-0813">Transport</keyword>
<dbReference type="Gene3D" id="3.40.190.10">
    <property type="entry name" value="Periplasmic binding protein-like II"/>
    <property type="match status" value="1"/>
</dbReference>
<evidence type="ECO:0000256" key="3">
    <source>
        <dbReference type="ARBA" id="ARBA00022729"/>
    </source>
</evidence>
<dbReference type="Pfam" id="PF00496">
    <property type="entry name" value="SBP_bac_5"/>
    <property type="match status" value="1"/>
</dbReference>
<comment type="caution">
    <text evidence="6">The sequence shown here is derived from an EMBL/GenBank/DDBJ whole genome shotgun (WGS) entry which is preliminary data.</text>
</comment>